<organism evidence="1 2">
    <name type="scientific">Evansella vedderi</name>
    <dbReference type="NCBI Taxonomy" id="38282"/>
    <lineage>
        <taxon>Bacteria</taxon>
        <taxon>Bacillati</taxon>
        <taxon>Bacillota</taxon>
        <taxon>Bacilli</taxon>
        <taxon>Bacillales</taxon>
        <taxon>Bacillaceae</taxon>
        <taxon>Evansella</taxon>
    </lineage>
</organism>
<evidence type="ECO:0000313" key="2">
    <source>
        <dbReference type="Proteomes" id="UP001230005"/>
    </source>
</evidence>
<name>A0ABU0A4G4_9BACI</name>
<evidence type="ECO:0000313" key="1">
    <source>
        <dbReference type="EMBL" id="MDQ0257994.1"/>
    </source>
</evidence>
<sequence length="322" mass="38698">MINSSEPTSNEIEQLLRDYLESEWNHFGEIIFSHSDGVGLFSQWIHSQRWIDSLPISPKESRKYAPAIICYSFREIRSRMIEKGLFMLRKKKLEMLLQSTLSSFPLEVYDSLLNENTGWSRLFTTTINAMEREFSITLPSIKANKSSHKAISSQDWLNSWLVRPHFPKYKHYYESIGDKGEQKFLETKAKNKLRVQAHHPHVKRVYFSLLAYHQCYEEGMDELFRSVSDPLHLTPEEKQFLDRLLQYHHPRLRSLLHHFIERLVERKTKQHYKEAIKYIIMLEEIYKREHLVERFHTYVKILKKRYERFSSFQKELAARVFP</sequence>
<gene>
    <name evidence="1" type="ORF">J2S74_005457</name>
</gene>
<reference evidence="1 2" key="1">
    <citation type="submission" date="2023-07" db="EMBL/GenBank/DDBJ databases">
        <title>Genomic Encyclopedia of Type Strains, Phase IV (KMG-IV): sequencing the most valuable type-strain genomes for metagenomic binning, comparative biology and taxonomic classification.</title>
        <authorList>
            <person name="Goeker M."/>
        </authorList>
    </citation>
    <scope>NUCLEOTIDE SEQUENCE [LARGE SCALE GENOMIC DNA]</scope>
    <source>
        <strain evidence="1 2">DSM 9768</strain>
    </source>
</reference>
<dbReference type="RefSeq" id="WP_307332587.1">
    <property type="nucleotide sequence ID" value="NZ_JAUSUG010000040.1"/>
</dbReference>
<comment type="caution">
    <text evidence="1">The sequence shown here is derived from an EMBL/GenBank/DDBJ whole genome shotgun (WGS) entry which is preliminary data.</text>
</comment>
<accession>A0ABU0A4G4</accession>
<proteinExistence type="predicted"/>
<keyword evidence="2" id="KW-1185">Reference proteome</keyword>
<dbReference type="Proteomes" id="UP001230005">
    <property type="component" value="Unassembled WGS sequence"/>
</dbReference>
<protein>
    <submittedName>
        <fullName evidence="1">Uncharacterized protein</fullName>
    </submittedName>
</protein>
<dbReference type="EMBL" id="JAUSUG010000040">
    <property type="protein sequence ID" value="MDQ0257994.1"/>
    <property type="molecule type" value="Genomic_DNA"/>
</dbReference>